<protein>
    <submittedName>
        <fullName evidence="1">Uncharacterized protein</fullName>
    </submittedName>
</protein>
<dbReference type="EMBL" id="MN740698">
    <property type="protein sequence ID" value="QHU08551.1"/>
    <property type="molecule type" value="Genomic_DNA"/>
</dbReference>
<organism evidence="1">
    <name type="scientific">viral metagenome</name>
    <dbReference type="NCBI Taxonomy" id="1070528"/>
    <lineage>
        <taxon>unclassified sequences</taxon>
        <taxon>metagenomes</taxon>
        <taxon>organismal metagenomes</taxon>
    </lineage>
</organism>
<reference evidence="1" key="1">
    <citation type="journal article" date="2020" name="Nature">
        <title>Giant virus diversity and host interactions through global metagenomics.</title>
        <authorList>
            <person name="Schulz F."/>
            <person name="Roux S."/>
            <person name="Paez-Espino D."/>
            <person name="Jungbluth S."/>
            <person name="Walsh D.A."/>
            <person name="Denef V.J."/>
            <person name="McMahon K.D."/>
            <person name="Konstantinidis K.T."/>
            <person name="Eloe-Fadrosh E.A."/>
            <person name="Kyrpides N.C."/>
            <person name="Woyke T."/>
        </authorList>
    </citation>
    <scope>NUCLEOTIDE SEQUENCE</scope>
    <source>
        <strain evidence="1">GVMAG-S-1063924-116</strain>
    </source>
</reference>
<sequence length="330" mass="38110">MTEETTQADLYGQVIEDTFGFKIDYCTKLKPGQCEAVSDGTDTEIVSAVGLTKIRFIIADITVTIMSERGSEDSTTRLEWRSNETRNLLRDLLFSDYFQGIKIEGPFMELLDFYRMDPRERTTRFGTVIIIDDPKLLWLVGRSTKTLMMKVRPLTINTFVTALLEMRYLEEVWFELDETYGKEHHLRTMKSINYLIKKSQNSELEGVHLENLDVSFLKLNSQIKRMVLRNCIGKLDTADSNLKNLMLQKLNSDLEIVVNNRLVSLMIDNPKIAEDSSFYIMDEPIHVSVQPISITIRDVDAYVYRLEKHRPIMVKSARSTLSTPVSKELK</sequence>
<proteinExistence type="predicted"/>
<evidence type="ECO:0000313" key="1">
    <source>
        <dbReference type="EMBL" id="QHU08551.1"/>
    </source>
</evidence>
<dbReference type="AlphaFoldDB" id="A0A6C0JUF5"/>
<accession>A0A6C0JUF5</accession>
<name>A0A6C0JUF5_9ZZZZ</name>